<dbReference type="OrthoDB" id="420380at2759"/>
<dbReference type="GO" id="GO:0004656">
    <property type="term" value="F:procollagen-proline 4-dioxygenase activity"/>
    <property type="evidence" value="ECO:0007669"/>
    <property type="project" value="TreeGrafter"/>
</dbReference>
<evidence type="ECO:0000256" key="2">
    <source>
        <dbReference type="ARBA" id="ARBA00022723"/>
    </source>
</evidence>
<reference evidence="8 9" key="1">
    <citation type="journal article" date="2018" name="IMA Fungus">
        <title>IMA Genome-F 9: Draft genome sequence of Annulohypoxylon stygium, Aspergillus mulundensis, Berkeleyomyces basicola (syn. Thielaviopsis basicola), Ceratocystis smalleyi, two Cercospora beticola strains, Coleophoma cylindrospora, Fusarium fracticaudum, Phialophora cf. hyalina, and Morchella septimelata.</title>
        <authorList>
            <person name="Wingfield B.D."/>
            <person name="Bills G.F."/>
            <person name="Dong Y."/>
            <person name="Huang W."/>
            <person name="Nel W.J."/>
            <person name="Swalarsk-Parry B.S."/>
            <person name="Vaghefi N."/>
            <person name="Wilken P.M."/>
            <person name="An Z."/>
            <person name="de Beer Z.W."/>
            <person name="De Vos L."/>
            <person name="Chen L."/>
            <person name="Duong T.A."/>
            <person name="Gao Y."/>
            <person name="Hammerbacher A."/>
            <person name="Kikkert J.R."/>
            <person name="Li Y."/>
            <person name="Li H."/>
            <person name="Li K."/>
            <person name="Li Q."/>
            <person name="Liu X."/>
            <person name="Ma X."/>
            <person name="Naidoo K."/>
            <person name="Pethybridge S.J."/>
            <person name="Sun J."/>
            <person name="Steenkamp E.T."/>
            <person name="van der Nest M.A."/>
            <person name="van Wyk S."/>
            <person name="Wingfield M.J."/>
            <person name="Xiong C."/>
            <person name="Yue Q."/>
            <person name="Zhang X."/>
        </authorList>
    </citation>
    <scope>NUCLEOTIDE SEQUENCE [LARGE SCALE GENOMIC DNA]</scope>
    <source>
        <strain evidence="8 9">BP6252</strain>
    </source>
</reference>
<keyword evidence="3" id="KW-0223">Dioxygenase</keyword>
<evidence type="ECO:0000256" key="4">
    <source>
        <dbReference type="ARBA" id="ARBA00023002"/>
    </source>
</evidence>
<dbReference type="Gene3D" id="2.60.120.620">
    <property type="entry name" value="q2cbj1_9rhob like domain"/>
    <property type="match status" value="1"/>
</dbReference>
<gene>
    <name evidence="8" type="ORF">BP6252_06736</name>
</gene>
<dbReference type="PANTHER" id="PTHR10869">
    <property type="entry name" value="PROLYL 4-HYDROXYLASE ALPHA SUBUNIT"/>
    <property type="match status" value="1"/>
</dbReference>
<dbReference type="SMART" id="SM00702">
    <property type="entry name" value="P4Hc"/>
    <property type="match status" value="1"/>
</dbReference>
<keyword evidence="6" id="KW-0812">Transmembrane</keyword>
<evidence type="ECO:0000256" key="5">
    <source>
        <dbReference type="ARBA" id="ARBA00023004"/>
    </source>
</evidence>
<evidence type="ECO:0000256" key="6">
    <source>
        <dbReference type="SAM" id="Phobius"/>
    </source>
</evidence>
<feature type="transmembrane region" description="Helical" evidence="6">
    <location>
        <begin position="6"/>
        <end position="24"/>
    </location>
</feature>
<dbReference type="InterPro" id="IPR044862">
    <property type="entry name" value="Pro_4_hyd_alph_FE2OG_OXY"/>
</dbReference>
<dbReference type="GO" id="GO:0005783">
    <property type="term" value="C:endoplasmic reticulum"/>
    <property type="evidence" value="ECO:0007669"/>
    <property type="project" value="TreeGrafter"/>
</dbReference>
<organism evidence="8 9">
    <name type="scientific">Coleophoma cylindrospora</name>
    <dbReference type="NCBI Taxonomy" id="1849047"/>
    <lineage>
        <taxon>Eukaryota</taxon>
        <taxon>Fungi</taxon>
        <taxon>Dikarya</taxon>
        <taxon>Ascomycota</taxon>
        <taxon>Pezizomycotina</taxon>
        <taxon>Leotiomycetes</taxon>
        <taxon>Helotiales</taxon>
        <taxon>Dermateaceae</taxon>
        <taxon>Coleophoma</taxon>
    </lineage>
</organism>
<dbReference type="GO" id="GO:0031418">
    <property type="term" value="F:L-ascorbic acid binding"/>
    <property type="evidence" value="ECO:0007669"/>
    <property type="project" value="InterPro"/>
</dbReference>
<dbReference type="Proteomes" id="UP000256645">
    <property type="component" value="Unassembled WGS sequence"/>
</dbReference>
<keyword evidence="6" id="KW-1133">Transmembrane helix</keyword>
<dbReference type="AlphaFoldDB" id="A0A3D8RFK4"/>
<dbReference type="InterPro" id="IPR045054">
    <property type="entry name" value="P4HA-like"/>
</dbReference>
<keyword evidence="9" id="KW-1185">Reference proteome</keyword>
<evidence type="ECO:0000313" key="8">
    <source>
        <dbReference type="EMBL" id="RDW72829.1"/>
    </source>
</evidence>
<dbReference type="Pfam" id="PF13640">
    <property type="entry name" value="2OG-FeII_Oxy_3"/>
    <property type="match status" value="1"/>
</dbReference>
<sequence>MAYLSSSWILRAIIPALAIVLGFLHTIHPFSHRGLELRNVGFTMPVRILSHDPLVVHLKSFISREESAYLVSLADPLFKPSGIVDKQGFRKQSENRTSSTAYLPADDPVVQRIAARAAEFQGLRSYNKADLQLTRYRRGQQYKPHVDWYDQFESIINNGNRITTFFVILEASCTQCGTRFPNLRLGCDGKDPGLNETIDCEDAEGLTVRPIPGAATFWRNLHTDGVGDRRTLHAGLPPEDGVKIGLNIWTSVKTDIFGRIQSEQ</sequence>
<evidence type="ECO:0000259" key="7">
    <source>
        <dbReference type="SMART" id="SM00702"/>
    </source>
</evidence>
<evidence type="ECO:0000313" key="9">
    <source>
        <dbReference type="Proteomes" id="UP000256645"/>
    </source>
</evidence>
<keyword evidence="4" id="KW-0560">Oxidoreductase</keyword>
<comment type="cofactor">
    <cofactor evidence="1">
        <name>L-ascorbate</name>
        <dbReference type="ChEBI" id="CHEBI:38290"/>
    </cofactor>
</comment>
<dbReference type="PANTHER" id="PTHR10869:SF242">
    <property type="entry name" value="PROLYL 4-HYDROXYLASE ALPHA SUBUNIT DOMAIN-CONTAINING PROTEIN"/>
    <property type="match status" value="1"/>
</dbReference>
<evidence type="ECO:0000256" key="1">
    <source>
        <dbReference type="ARBA" id="ARBA00001961"/>
    </source>
</evidence>
<accession>A0A3D8RFK4</accession>
<name>A0A3D8RFK4_9HELO</name>
<evidence type="ECO:0000256" key="3">
    <source>
        <dbReference type="ARBA" id="ARBA00022964"/>
    </source>
</evidence>
<keyword evidence="5" id="KW-0408">Iron</keyword>
<feature type="domain" description="Prolyl 4-hydroxylase alpha subunit" evidence="7">
    <location>
        <begin position="53"/>
        <end position="251"/>
    </location>
</feature>
<dbReference type="InterPro" id="IPR006620">
    <property type="entry name" value="Pro_4_hyd_alph"/>
</dbReference>
<protein>
    <recommendedName>
        <fullName evidence="7">Prolyl 4-hydroxylase alpha subunit domain-containing protein</fullName>
    </recommendedName>
</protein>
<dbReference type="GO" id="GO:0005506">
    <property type="term" value="F:iron ion binding"/>
    <property type="evidence" value="ECO:0007669"/>
    <property type="project" value="InterPro"/>
</dbReference>
<dbReference type="STRING" id="1849047.A0A3D8RFK4"/>
<keyword evidence="6" id="KW-0472">Membrane</keyword>
<keyword evidence="2" id="KW-0479">Metal-binding</keyword>
<proteinExistence type="predicted"/>
<dbReference type="EMBL" id="PDLM01000007">
    <property type="protein sequence ID" value="RDW72829.1"/>
    <property type="molecule type" value="Genomic_DNA"/>
</dbReference>
<comment type="caution">
    <text evidence="8">The sequence shown here is derived from an EMBL/GenBank/DDBJ whole genome shotgun (WGS) entry which is preliminary data.</text>
</comment>